<dbReference type="Gene3D" id="3.90.960.10">
    <property type="entry name" value="YbaK/aminoacyl-tRNA synthetase-associated domain"/>
    <property type="match status" value="1"/>
</dbReference>
<reference evidence="6 7" key="1">
    <citation type="submission" date="2016-10" db="EMBL/GenBank/DDBJ databases">
        <authorList>
            <person name="de Groot N.N."/>
        </authorList>
    </citation>
    <scope>NUCLEOTIDE SEQUENCE [LARGE SCALE GENOMIC DNA]</scope>
    <source>
        <strain>J11</strain>
        <strain evidence="7">PG 39</strain>
    </source>
</reference>
<comment type="similarity">
    <text evidence="1 4">Belongs to the prolyl-tRNA editing family. YbaK/EbsC subfamily.</text>
</comment>
<dbReference type="AlphaFoldDB" id="A0A1I2PVK3"/>
<keyword evidence="3 4" id="KW-0456">Lyase</keyword>
<dbReference type="OrthoDB" id="9809296at2"/>
<proteinExistence type="inferred from homology"/>
<sequence length="168" mass="17623">MAKKKSGRAAAPTQAVRVLVEANVPHKLRHFDAGSDHFGQHAAEALAEEGVVPEQIFKTLVIDAGKKKLAVCCVPVSARLSLKKAAQAWGVPKVAMADPADAQRSSGYIPGGISPLGQKNPLPTFVDASARDFPMIFVSGGRRGLDIALAADDLVKLSQGAYADLQAQ</sequence>
<evidence type="ECO:0000259" key="5">
    <source>
        <dbReference type="Pfam" id="PF04073"/>
    </source>
</evidence>
<keyword evidence="7" id="KW-1185">Reference proteome</keyword>
<dbReference type="InterPro" id="IPR007214">
    <property type="entry name" value="YbaK/aa-tRNA-synth-assoc-dom"/>
</dbReference>
<organism evidence="6 7">
    <name type="scientific">Corynebacterium spheniscorum</name>
    <dbReference type="NCBI Taxonomy" id="185761"/>
    <lineage>
        <taxon>Bacteria</taxon>
        <taxon>Bacillati</taxon>
        <taxon>Actinomycetota</taxon>
        <taxon>Actinomycetes</taxon>
        <taxon>Mycobacteriales</taxon>
        <taxon>Corynebacteriaceae</taxon>
        <taxon>Corynebacterium</taxon>
    </lineage>
</organism>
<dbReference type="CDD" id="cd00002">
    <property type="entry name" value="YbaK_deacylase"/>
    <property type="match status" value="1"/>
</dbReference>
<evidence type="ECO:0000256" key="4">
    <source>
        <dbReference type="PIRNR" id="PIRNR006181"/>
    </source>
</evidence>
<dbReference type="STRING" id="185761.SAMN05660282_00258"/>
<feature type="domain" description="YbaK/aminoacyl-tRNA synthetase-associated" evidence="5">
    <location>
        <begin position="42"/>
        <end position="157"/>
    </location>
</feature>
<dbReference type="PIRSF" id="PIRSF006181">
    <property type="entry name" value="EbsC_YbaK"/>
    <property type="match status" value="1"/>
</dbReference>
<dbReference type="InterPro" id="IPR004369">
    <property type="entry name" value="Prolyl-tRNA_editing_YbaK/EbsC"/>
</dbReference>
<dbReference type="EMBL" id="FOPJ01000001">
    <property type="protein sequence ID" value="SFG20162.1"/>
    <property type="molecule type" value="Genomic_DNA"/>
</dbReference>
<dbReference type="Pfam" id="PF04073">
    <property type="entry name" value="tRNA_edit"/>
    <property type="match status" value="1"/>
</dbReference>
<dbReference type="PANTHER" id="PTHR30411:SF0">
    <property type="entry name" value="CYS-TRNA(PRO)_CYS-TRNA(CYS) DEACYLASE YBAK"/>
    <property type="match status" value="1"/>
</dbReference>
<keyword evidence="2 4" id="KW-0648">Protein biosynthesis</keyword>
<dbReference type="InterPro" id="IPR036754">
    <property type="entry name" value="YbaK/aa-tRNA-synt-asso_dom_sf"/>
</dbReference>
<dbReference type="PANTHER" id="PTHR30411">
    <property type="entry name" value="CYTOPLASMIC PROTEIN"/>
    <property type="match status" value="1"/>
</dbReference>
<accession>A0A1I2PVK3</accession>
<evidence type="ECO:0000313" key="7">
    <source>
        <dbReference type="Proteomes" id="UP000199065"/>
    </source>
</evidence>
<evidence type="ECO:0000256" key="2">
    <source>
        <dbReference type="ARBA" id="ARBA00022917"/>
    </source>
</evidence>
<gene>
    <name evidence="6" type="ORF">SAMN05660282_00258</name>
</gene>
<dbReference type="SUPFAM" id="SSF55826">
    <property type="entry name" value="YbaK/ProRS associated domain"/>
    <property type="match status" value="1"/>
</dbReference>
<dbReference type="GO" id="GO:0002161">
    <property type="term" value="F:aminoacyl-tRNA deacylase activity"/>
    <property type="evidence" value="ECO:0007669"/>
    <property type="project" value="InterPro"/>
</dbReference>
<evidence type="ECO:0000256" key="3">
    <source>
        <dbReference type="ARBA" id="ARBA00023239"/>
    </source>
</evidence>
<evidence type="ECO:0000256" key="1">
    <source>
        <dbReference type="ARBA" id="ARBA00009798"/>
    </source>
</evidence>
<dbReference type="GO" id="GO:0016829">
    <property type="term" value="F:lyase activity"/>
    <property type="evidence" value="ECO:0007669"/>
    <property type="project" value="UniProtKB-KW"/>
</dbReference>
<dbReference type="EC" id="4.2.-.-" evidence="4"/>
<dbReference type="GO" id="GO:0006412">
    <property type="term" value="P:translation"/>
    <property type="evidence" value="ECO:0007669"/>
    <property type="project" value="UniProtKB-KW"/>
</dbReference>
<protein>
    <recommendedName>
        <fullName evidence="4">Cys-tRNA(Pro)/Cys-tRNA(Cys) deacylase</fullName>
        <ecNumber evidence="4">4.2.-.-</ecNumber>
    </recommendedName>
</protein>
<dbReference type="Proteomes" id="UP000199065">
    <property type="component" value="Unassembled WGS sequence"/>
</dbReference>
<dbReference type="NCBIfam" id="TIGR00011">
    <property type="entry name" value="YbaK_EbsC"/>
    <property type="match status" value="1"/>
</dbReference>
<name>A0A1I2PVK3_9CORY</name>
<dbReference type="RefSeq" id="WP_092283606.1">
    <property type="nucleotide sequence ID" value="NZ_FOPJ01000001.1"/>
</dbReference>
<evidence type="ECO:0000313" key="6">
    <source>
        <dbReference type="EMBL" id="SFG20162.1"/>
    </source>
</evidence>